<organism evidence="2 3">
    <name type="scientific">Eumeta variegata</name>
    <name type="common">Bagworm moth</name>
    <name type="synonym">Eumeta japonica</name>
    <dbReference type="NCBI Taxonomy" id="151549"/>
    <lineage>
        <taxon>Eukaryota</taxon>
        <taxon>Metazoa</taxon>
        <taxon>Ecdysozoa</taxon>
        <taxon>Arthropoda</taxon>
        <taxon>Hexapoda</taxon>
        <taxon>Insecta</taxon>
        <taxon>Pterygota</taxon>
        <taxon>Neoptera</taxon>
        <taxon>Endopterygota</taxon>
        <taxon>Lepidoptera</taxon>
        <taxon>Glossata</taxon>
        <taxon>Ditrysia</taxon>
        <taxon>Tineoidea</taxon>
        <taxon>Psychidae</taxon>
        <taxon>Oiketicinae</taxon>
        <taxon>Eumeta</taxon>
    </lineage>
</organism>
<dbReference type="Proteomes" id="UP000299102">
    <property type="component" value="Unassembled WGS sequence"/>
</dbReference>
<dbReference type="PANTHER" id="PTHR28678">
    <property type="entry name" value="CODANIN-1"/>
    <property type="match status" value="1"/>
</dbReference>
<dbReference type="InterPro" id="IPR040031">
    <property type="entry name" value="Codanin-1"/>
</dbReference>
<evidence type="ECO:0000313" key="2">
    <source>
        <dbReference type="EMBL" id="GBO98480.1"/>
    </source>
</evidence>
<proteinExistence type="predicted"/>
<name>A0A4C1SBM3_EUMVA</name>
<reference evidence="2 3" key="1">
    <citation type="journal article" date="2019" name="Commun. Biol.">
        <title>The bagworm genome reveals a unique fibroin gene that provides high tensile strength.</title>
        <authorList>
            <person name="Kono N."/>
            <person name="Nakamura H."/>
            <person name="Ohtoshi R."/>
            <person name="Tomita M."/>
            <person name="Numata K."/>
            <person name="Arakawa K."/>
        </authorList>
    </citation>
    <scope>NUCLEOTIDE SEQUENCE [LARGE SCALE GENOMIC DNA]</scope>
</reference>
<dbReference type="AlphaFoldDB" id="A0A4C1SBM3"/>
<dbReference type="GO" id="GO:0005634">
    <property type="term" value="C:nucleus"/>
    <property type="evidence" value="ECO:0007669"/>
    <property type="project" value="TreeGrafter"/>
</dbReference>
<dbReference type="OrthoDB" id="20982at2759"/>
<feature type="domain" description="Codanin-1 C-terminal" evidence="1">
    <location>
        <begin position="49"/>
        <end position="171"/>
    </location>
</feature>
<protein>
    <submittedName>
        <fullName evidence="2">Protein disks lost</fullName>
    </submittedName>
</protein>
<evidence type="ECO:0000313" key="3">
    <source>
        <dbReference type="Proteomes" id="UP000299102"/>
    </source>
</evidence>
<dbReference type="EMBL" id="BGZK01009593">
    <property type="protein sequence ID" value="GBO98480.1"/>
    <property type="molecule type" value="Genomic_DNA"/>
</dbReference>
<accession>A0A4C1SBM3</accession>
<dbReference type="STRING" id="151549.A0A4C1SBM3"/>
<keyword evidence="3" id="KW-1185">Reference proteome</keyword>
<gene>
    <name evidence="2" type="primary">dlt</name>
    <name evidence="2" type="ORF">EVAR_101535_1</name>
</gene>
<dbReference type="GO" id="GO:0006325">
    <property type="term" value="P:chromatin organization"/>
    <property type="evidence" value="ECO:0007669"/>
    <property type="project" value="TreeGrafter"/>
</dbReference>
<evidence type="ECO:0000259" key="1">
    <source>
        <dbReference type="Pfam" id="PF15296"/>
    </source>
</evidence>
<comment type="caution">
    <text evidence="2">The sequence shown here is derived from an EMBL/GenBank/DDBJ whole genome shotgun (WGS) entry which is preliminary data.</text>
</comment>
<dbReference type="PANTHER" id="PTHR28678:SF1">
    <property type="entry name" value="CODANIN-1"/>
    <property type="match status" value="1"/>
</dbReference>
<sequence length="251" mass="28805">MIADEYYNYRAQLKGTDLQDPTNELGFIKIKLQQHSTTDITSDSFDPNPYLEALLPIACPFLAEFRVSIMPAKYAQTKFASRTGRYRHITTRIAELPSEAGKQIKESPLANDQNENKKIQNSLKQAFLHSQTSSTLQIIKFCTERCYKSTVKDGQLKILLPAKTNADNLVNKIDSFQYHFVYNSIKTIYADAYAQVKDEWKQTMPKVLHKRICSALDSLLPEETSSVLKKTYLMIIERESSVKMSEWFLPT</sequence>
<dbReference type="Pfam" id="PF15296">
    <property type="entry name" value="Codanin-1_C"/>
    <property type="match status" value="1"/>
</dbReference>
<dbReference type="InterPro" id="IPR028171">
    <property type="entry name" value="Codanin-1_C"/>
</dbReference>